<evidence type="ECO:0000259" key="9">
    <source>
        <dbReference type="PROSITE" id="PS50119"/>
    </source>
</evidence>
<dbReference type="CDD" id="cd19802">
    <property type="entry name" value="Bbox1_TRIM8-like"/>
    <property type="match status" value="1"/>
</dbReference>
<evidence type="ECO:0000256" key="2">
    <source>
        <dbReference type="ARBA" id="ARBA00022723"/>
    </source>
</evidence>
<dbReference type="InterPro" id="IPR001870">
    <property type="entry name" value="B30.2/SPRY"/>
</dbReference>
<evidence type="ECO:0000259" key="10">
    <source>
        <dbReference type="PROSITE" id="PS50188"/>
    </source>
</evidence>
<evidence type="ECO:0000259" key="8">
    <source>
        <dbReference type="PROSITE" id="PS50089"/>
    </source>
</evidence>
<evidence type="ECO:0000256" key="5">
    <source>
        <dbReference type="ARBA" id="ARBA00022859"/>
    </source>
</evidence>
<proteinExistence type="predicted"/>
<name>A0A6P3WE19_CLUHA</name>
<dbReference type="CDD" id="cd16040">
    <property type="entry name" value="SPRY_PRY_SNTX"/>
    <property type="match status" value="1"/>
</dbReference>
<organism evidence="11 12">
    <name type="scientific">Clupea harengus</name>
    <name type="common">Atlantic herring</name>
    <dbReference type="NCBI Taxonomy" id="7950"/>
    <lineage>
        <taxon>Eukaryota</taxon>
        <taxon>Metazoa</taxon>
        <taxon>Chordata</taxon>
        <taxon>Craniata</taxon>
        <taxon>Vertebrata</taxon>
        <taxon>Euteleostomi</taxon>
        <taxon>Actinopterygii</taxon>
        <taxon>Neopterygii</taxon>
        <taxon>Teleostei</taxon>
        <taxon>Clupei</taxon>
        <taxon>Clupeiformes</taxon>
        <taxon>Clupeoidei</taxon>
        <taxon>Clupeidae</taxon>
        <taxon>Clupea</taxon>
    </lineage>
</organism>
<dbReference type="InterPro" id="IPR003879">
    <property type="entry name" value="Butyrophylin_SPRY"/>
</dbReference>
<dbReference type="SMART" id="SM00589">
    <property type="entry name" value="PRY"/>
    <property type="match status" value="1"/>
</dbReference>
<dbReference type="PANTHER" id="PTHR25465:SF5">
    <property type="entry name" value="E3 UBIQUITIN_ISG15 LIGASE TRIM25-RELATED"/>
    <property type="match status" value="1"/>
</dbReference>
<dbReference type="SUPFAM" id="SSF57850">
    <property type="entry name" value="RING/U-box"/>
    <property type="match status" value="1"/>
</dbReference>
<dbReference type="Pfam" id="PF15227">
    <property type="entry name" value="zf-C3HC4_4"/>
    <property type="match status" value="1"/>
</dbReference>
<dbReference type="PANTHER" id="PTHR25465">
    <property type="entry name" value="B-BOX DOMAIN CONTAINING"/>
    <property type="match status" value="1"/>
</dbReference>
<dbReference type="Pfam" id="PF13765">
    <property type="entry name" value="PRY"/>
    <property type="match status" value="1"/>
</dbReference>
<dbReference type="Gene3D" id="2.60.120.920">
    <property type="match status" value="1"/>
</dbReference>
<sequence>MADASLKDLDLFRCSVCLDPLRDPVTIPCGHSYCMSCISGCWDQEDQKGEYSCPQCRERFSPRPALRKNTMLAELTDKMKTTGIQAARPAPCYAGPGDVQCDLCSERKHKAVKSCLVCQVSFCETHVQPHYQHAALKKHLLVKATHLQNKICPQHGRVLEMFCYTDWKCVCVLCTMEDHRGHDMVLATVARPEKQNQLLEKRKKLQRRIQERETVMMELAEAMASFKHSAEEAEEHSYRIFTELLLSIERRRSEVKELIRAQQKAAVSRAEGILEKLEQEIAELRRRDAQLEQLSREEDHVHFIQSFQALQTAPVSKASPSITLSPHLSFEDLKESFTALKGEETCKMEKIFAEVAQIQIVLPLEPKSREELIEYSCQLTLDPNTAHRSLSLSEGNRRATRGEEQPYPDHPDRFDVWSQVLCVQGVSACCYWEVEWTHEDTFGVDIAVAYKGVSRKGGFLECRFGYNNQSWRLDCDPGRCSLRHNNFRTELLTLPCSRMGVYVDHRAGILSFYSISDTTTLLHTVQTTFTEPLYPGFWVANGASVKLCSA</sequence>
<keyword evidence="4" id="KW-0862">Zinc</keyword>
<keyword evidence="11" id="KW-1185">Reference proteome</keyword>
<evidence type="ECO:0000256" key="4">
    <source>
        <dbReference type="ARBA" id="ARBA00022833"/>
    </source>
</evidence>
<dbReference type="Pfam" id="PF25600">
    <property type="entry name" value="TRIM_CC"/>
    <property type="match status" value="1"/>
</dbReference>
<dbReference type="AlphaFoldDB" id="A0A6P3WE19"/>
<dbReference type="Gene3D" id="3.30.160.60">
    <property type="entry name" value="Classic Zinc Finger"/>
    <property type="match status" value="1"/>
</dbReference>
<dbReference type="InterPro" id="IPR006574">
    <property type="entry name" value="PRY"/>
</dbReference>
<dbReference type="SMART" id="SM00184">
    <property type="entry name" value="RING"/>
    <property type="match status" value="1"/>
</dbReference>
<dbReference type="InterPro" id="IPR013320">
    <property type="entry name" value="ConA-like_dom_sf"/>
</dbReference>
<keyword evidence="7" id="KW-0175">Coiled coil</keyword>
<dbReference type="InterPro" id="IPR043136">
    <property type="entry name" value="B30.2/SPRY_sf"/>
</dbReference>
<dbReference type="InterPro" id="IPR003877">
    <property type="entry name" value="SPRY_dom"/>
</dbReference>
<protein>
    <submittedName>
        <fullName evidence="12">Tripartite motif-containing protein 16-like</fullName>
    </submittedName>
</protein>
<keyword evidence="2" id="KW-0479">Metal-binding</keyword>
<evidence type="ECO:0000256" key="3">
    <source>
        <dbReference type="ARBA" id="ARBA00022771"/>
    </source>
</evidence>
<dbReference type="SUPFAM" id="SSF49899">
    <property type="entry name" value="Concanavalin A-like lectins/glucanases"/>
    <property type="match status" value="1"/>
</dbReference>
<dbReference type="InterPro" id="IPR013083">
    <property type="entry name" value="Znf_RING/FYVE/PHD"/>
</dbReference>
<evidence type="ECO:0000313" key="12">
    <source>
        <dbReference type="RefSeq" id="XP_012695978.2"/>
    </source>
</evidence>
<dbReference type="SMART" id="SM00336">
    <property type="entry name" value="BBOX"/>
    <property type="match status" value="1"/>
</dbReference>
<dbReference type="Pfam" id="PF00622">
    <property type="entry name" value="SPRY"/>
    <property type="match status" value="1"/>
</dbReference>
<dbReference type="InterPro" id="IPR051051">
    <property type="entry name" value="E3_ubiq-ligase_TRIM/RNF"/>
</dbReference>
<reference evidence="12" key="1">
    <citation type="submission" date="2025-08" db="UniProtKB">
        <authorList>
            <consortium name="RefSeq"/>
        </authorList>
    </citation>
    <scope>IDENTIFICATION</scope>
</reference>
<dbReference type="GO" id="GO:0005737">
    <property type="term" value="C:cytoplasm"/>
    <property type="evidence" value="ECO:0007669"/>
    <property type="project" value="UniProtKB-ARBA"/>
</dbReference>
<feature type="coiled-coil region" evidence="7">
    <location>
        <begin position="195"/>
        <end position="236"/>
    </location>
</feature>
<dbReference type="OrthoDB" id="6270329at2759"/>
<keyword evidence="1" id="KW-0399">Innate immunity</keyword>
<feature type="domain" description="B box-type" evidence="9">
    <location>
        <begin position="147"/>
        <end position="187"/>
    </location>
</feature>
<dbReference type="Proteomes" id="UP000515152">
    <property type="component" value="Chromosome 21"/>
</dbReference>
<evidence type="ECO:0000313" key="11">
    <source>
        <dbReference type="Proteomes" id="UP000515152"/>
    </source>
</evidence>
<feature type="domain" description="RING-type" evidence="8">
    <location>
        <begin position="14"/>
        <end position="57"/>
    </location>
</feature>
<dbReference type="RefSeq" id="XP_012695978.2">
    <property type="nucleotide sequence ID" value="XM_012840524.3"/>
</dbReference>
<dbReference type="SUPFAM" id="SSF57845">
    <property type="entry name" value="B-box zinc-binding domain"/>
    <property type="match status" value="1"/>
</dbReference>
<dbReference type="KEGG" id="char:105911694"/>
<dbReference type="CDD" id="cd19769">
    <property type="entry name" value="Bbox2_TRIM16-like"/>
    <property type="match status" value="1"/>
</dbReference>
<gene>
    <name evidence="12" type="primary">LOC105911694</name>
</gene>
<keyword evidence="3 6" id="KW-0863">Zinc-finger</keyword>
<dbReference type="InterPro" id="IPR000315">
    <property type="entry name" value="Znf_B-box"/>
</dbReference>
<dbReference type="PRINTS" id="PR01407">
    <property type="entry name" value="BUTYPHLNCDUF"/>
</dbReference>
<dbReference type="PROSITE" id="PS00518">
    <property type="entry name" value="ZF_RING_1"/>
    <property type="match status" value="1"/>
</dbReference>
<dbReference type="GO" id="GO:0008270">
    <property type="term" value="F:zinc ion binding"/>
    <property type="evidence" value="ECO:0007669"/>
    <property type="project" value="UniProtKB-KW"/>
</dbReference>
<dbReference type="Pfam" id="PF00643">
    <property type="entry name" value="zf-B_box"/>
    <property type="match status" value="1"/>
</dbReference>
<dbReference type="PROSITE" id="PS50188">
    <property type="entry name" value="B302_SPRY"/>
    <property type="match status" value="1"/>
</dbReference>
<feature type="domain" description="B30.2/SPRY" evidence="10">
    <location>
        <begin position="359"/>
        <end position="550"/>
    </location>
</feature>
<dbReference type="SMART" id="SM00449">
    <property type="entry name" value="SPRY"/>
    <property type="match status" value="1"/>
</dbReference>
<feature type="coiled-coil region" evidence="7">
    <location>
        <begin position="260"/>
        <end position="297"/>
    </location>
</feature>
<evidence type="ECO:0000256" key="6">
    <source>
        <dbReference type="PROSITE-ProRule" id="PRU00024"/>
    </source>
</evidence>
<dbReference type="PROSITE" id="PS50119">
    <property type="entry name" value="ZF_BBOX"/>
    <property type="match status" value="1"/>
</dbReference>
<evidence type="ECO:0000256" key="7">
    <source>
        <dbReference type="SAM" id="Coils"/>
    </source>
</evidence>
<dbReference type="PROSITE" id="PS50089">
    <property type="entry name" value="ZF_RING_2"/>
    <property type="match status" value="1"/>
</dbReference>
<dbReference type="GO" id="GO:0045087">
    <property type="term" value="P:innate immune response"/>
    <property type="evidence" value="ECO:0007669"/>
    <property type="project" value="UniProtKB-KW"/>
</dbReference>
<accession>A0A6P3WE19</accession>
<dbReference type="Gene3D" id="3.30.40.10">
    <property type="entry name" value="Zinc/RING finger domain, C3HC4 (zinc finger)"/>
    <property type="match status" value="1"/>
</dbReference>
<dbReference type="InterPro" id="IPR058030">
    <property type="entry name" value="TRIM8/14/16/25/29/45/65_CC"/>
</dbReference>
<dbReference type="GeneID" id="105911694"/>
<dbReference type="InterPro" id="IPR001841">
    <property type="entry name" value="Znf_RING"/>
</dbReference>
<dbReference type="InterPro" id="IPR017907">
    <property type="entry name" value="Znf_RING_CS"/>
</dbReference>
<evidence type="ECO:0000256" key="1">
    <source>
        <dbReference type="ARBA" id="ARBA00022588"/>
    </source>
</evidence>
<keyword evidence="5" id="KW-0391">Immunity</keyword>